<protein>
    <submittedName>
        <fullName evidence="2">Uncharacterized protein</fullName>
    </submittedName>
</protein>
<feature type="compositionally biased region" description="Basic residues" evidence="1">
    <location>
        <begin position="1"/>
        <end position="15"/>
    </location>
</feature>
<evidence type="ECO:0000313" key="3">
    <source>
        <dbReference type="Proteomes" id="UP000570595"/>
    </source>
</evidence>
<name>A0A7J6L9K2_PEROL</name>
<dbReference type="Proteomes" id="UP000570595">
    <property type="component" value="Unassembled WGS sequence"/>
</dbReference>
<comment type="caution">
    <text evidence="2">The sequence shown here is derived from an EMBL/GenBank/DDBJ whole genome shotgun (WGS) entry which is preliminary data.</text>
</comment>
<evidence type="ECO:0000256" key="1">
    <source>
        <dbReference type="SAM" id="MobiDB-lite"/>
    </source>
</evidence>
<organism evidence="2 3">
    <name type="scientific">Perkinsus olseni</name>
    <name type="common">Perkinsus atlanticus</name>
    <dbReference type="NCBI Taxonomy" id="32597"/>
    <lineage>
        <taxon>Eukaryota</taxon>
        <taxon>Sar</taxon>
        <taxon>Alveolata</taxon>
        <taxon>Perkinsozoa</taxon>
        <taxon>Perkinsea</taxon>
        <taxon>Perkinsida</taxon>
        <taxon>Perkinsidae</taxon>
        <taxon>Perkinsus</taxon>
    </lineage>
</organism>
<dbReference type="AlphaFoldDB" id="A0A7J6L9K2"/>
<accession>A0A7J6L9K2</accession>
<proteinExistence type="predicted"/>
<sequence>MRLRGTAVGRHHHARGQPAGREGGVDLRPQEKGGPIVDILEGPLLLLLLIRRYVIMLFPMSTTMVMTVL</sequence>
<dbReference type="EMBL" id="JABAHT010000447">
    <property type="protein sequence ID" value="KAF4655780.1"/>
    <property type="molecule type" value="Genomic_DNA"/>
</dbReference>
<feature type="region of interest" description="Disordered" evidence="1">
    <location>
        <begin position="1"/>
        <end position="35"/>
    </location>
</feature>
<evidence type="ECO:0000313" key="2">
    <source>
        <dbReference type="EMBL" id="KAF4655780.1"/>
    </source>
</evidence>
<reference evidence="2 3" key="1">
    <citation type="submission" date="2020-04" db="EMBL/GenBank/DDBJ databases">
        <title>Perkinsus olseni comparative genomics.</title>
        <authorList>
            <person name="Bogema D.R."/>
        </authorList>
    </citation>
    <scope>NUCLEOTIDE SEQUENCE [LARGE SCALE GENOMIC DNA]</scope>
    <source>
        <strain evidence="2">ATCC PRA-179</strain>
    </source>
</reference>
<gene>
    <name evidence="2" type="ORF">FOZ61_007376</name>
</gene>